<reference evidence="2 3" key="1">
    <citation type="submission" date="2021-04" db="EMBL/GenBank/DDBJ databases">
        <title>Paenibacillus sp. DLE-14 whole genome sequence.</title>
        <authorList>
            <person name="Ham Y.J."/>
        </authorList>
    </citation>
    <scope>NUCLEOTIDE SEQUENCE [LARGE SCALE GENOMIC DNA]</scope>
    <source>
        <strain evidence="2 3">DLE-14</strain>
    </source>
</reference>
<dbReference type="RefSeq" id="WP_210657042.1">
    <property type="nucleotide sequence ID" value="NZ_JAGKSP010000002.1"/>
</dbReference>
<dbReference type="PANTHER" id="PTHR12110">
    <property type="entry name" value="HYDROXYPYRUVATE ISOMERASE"/>
    <property type="match status" value="1"/>
</dbReference>
<accession>A0ABS5C9K9</accession>
<dbReference type="InterPro" id="IPR013022">
    <property type="entry name" value="Xyl_isomerase-like_TIM-brl"/>
</dbReference>
<gene>
    <name evidence="2" type="ORF">I8J30_08165</name>
</gene>
<evidence type="ECO:0000313" key="3">
    <source>
        <dbReference type="Proteomes" id="UP000673394"/>
    </source>
</evidence>
<dbReference type="EMBL" id="JAGKSP010000002">
    <property type="protein sequence ID" value="MBP3962676.1"/>
    <property type="molecule type" value="Genomic_DNA"/>
</dbReference>
<dbReference type="PANTHER" id="PTHR12110:SF21">
    <property type="entry name" value="XYLOSE ISOMERASE-LIKE TIM BARREL DOMAIN-CONTAINING PROTEIN"/>
    <property type="match status" value="1"/>
</dbReference>
<evidence type="ECO:0000313" key="2">
    <source>
        <dbReference type="EMBL" id="MBP3962676.1"/>
    </source>
</evidence>
<dbReference type="Pfam" id="PF01261">
    <property type="entry name" value="AP_endonuc_2"/>
    <property type="match status" value="1"/>
</dbReference>
<dbReference type="GO" id="GO:0016853">
    <property type="term" value="F:isomerase activity"/>
    <property type="evidence" value="ECO:0007669"/>
    <property type="project" value="UniProtKB-KW"/>
</dbReference>
<evidence type="ECO:0000259" key="1">
    <source>
        <dbReference type="Pfam" id="PF01261"/>
    </source>
</evidence>
<keyword evidence="2" id="KW-0413">Isomerase</keyword>
<dbReference type="SUPFAM" id="SSF51658">
    <property type="entry name" value="Xylose isomerase-like"/>
    <property type="match status" value="1"/>
</dbReference>
<feature type="domain" description="Xylose isomerase-like TIM barrel" evidence="1">
    <location>
        <begin position="5"/>
        <end position="245"/>
    </location>
</feature>
<comment type="caution">
    <text evidence="2">The sequence shown here is derived from an EMBL/GenBank/DDBJ whole genome shotgun (WGS) entry which is preliminary data.</text>
</comment>
<dbReference type="InterPro" id="IPR050312">
    <property type="entry name" value="IolE/XylAMocC-like"/>
</dbReference>
<dbReference type="Proteomes" id="UP000673394">
    <property type="component" value="Unassembled WGS sequence"/>
</dbReference>
<name>A0ABS5C9K9_9BACL</name>
<dbReference type="InterPro" id="IPR036237">
    <property type="entry name" value="Xyl_isomerase-like_sf"/>
</dbReference>
<protein>
    <submittedName>
        <fullName evidence="2">Sugar phosphate isomerase/epimerase</fullName>
    </submittedName>
</protein>
<organism evidence="2 3">
    <name type="scientific">Paenibacillus lignilyticus</name>
    <dbReference type="NCBI Taxonomy" id="1172615"/>
    <lineage>
        <taxon>Bacteria</taxon>
        <taxon>Bacillati</taxon>
        <taxon>Bacillota</taxon>
        <taxon>Bacilli</taxon>
        <taxon>Bacillales</taxon>
        <taxon>Paenibacillaceae</taxon>
        <taxon>Paenibacillus</taxon>
    </lineage>
</organism>
<sequence length="271" mass="30212">MAFRAGELGFGYVVLDTFPGLKLQDGRLVEADCKRILKAFSFEKVQIAAVGGYRNLIHPDPQIRVCLQNELIGLIQLCEAIGAPMLCSETGSYHPDGWTWDPANMTEQAFQQLIDSLEPLVREGQKRGVCLGLEPYVMNVAYNTERLARVIKHFGQQRIKAVFDPAGLLTRMTSQVQKDALPEMLASIVDSIGLIHVEDFIPASSLNDHFEWIGAGQGLLDYVVFMNAVIQSGYEGPMIFEHLTQSDIPAAVQFVRTKWELAQRQAMGEKK</sequence>
<keyword evidence="3" id="KW-1185">Reference proteome</keyword>
<dbReference type="Gene3D" id="3.20.20.150">
    <property type="entry name" value="Divalent-metal-dependent TIM barrel enzymes"/>
    <property type="match status" value="1"/>
</dbReference>
<proteinExistence type="predicted"/>